<feature type="domain" description="Tetrapyrrole methylase" evidence="6">
    <location>
        <begin position="5"/>
        <end position="194"/>
    </location>
</feature>
<keyword evidence="4" id="KW-0808">Transferase</keyword>
<dbReference type="InterPro" id="IPR050714">
    <property type="entry name" value="Cobalamin_biosynth_MTase"/>
</dbReference>
<evidence type="ECO:0000256" key="1">
    <source>
        <dbReference type="ARBA" id="ARBA00004953"/>
    </source>
</evidence>
<keyword evidence="3 7" id="KW-0489">Methyltransferase</keyword>
<dbReference type="InterPro" id="IPR000878">
    <property type="entry name" value="4pyrrol_Mease"/>
</dbReference>
<dbReference type="Gene3D" id="3.40.1010.10">
    <property type="entry name" value="Cobalt-precorrin-4 Transmethylase, Domain 1"/>
    <property type="match status" value="1"/>
</dbReference>
<dbReference type="AlphaFoldDB" id="A0AA45HK23"/>
<dbReference type="Proteomes" id="UP000245921">
    <property type="component" value="Unassembled WGS sequence"/>
</dbReference>
<evidence type="ECO:0000256" key="3">
    <source>
        <dbReference type="ARBA" id="ARBA00022603"/>
    </source>
</evidence>
<dbReference type="GO" id="GO:0009236">
    <property type="term" value="P:cobalamin biosynthetic process"/>
    <property type="evidence" value="ECO:0007669"/>
    <property type="project" value="UniProtKB-KW"/>
</dbReference>
<evidence type="ECO:0000256" key="4">
    <source>
        <dbReference type="ARBA" id="ARBA00022679"/>
    </source>
</evidence>
<keyword evidence="8" id="KW-1185">Reference proteome</keyword>
<reference evidence="7 8" key="1">
    <citation type="submission" date="2018-05" db="EMBL/GenBank/DDBJ databases">
        <title>Genomic Encyclopedia of Type Strains, Phase IV (KMG-IV): sequencing the most valuable type-strain genomes for metagenomic binning, comparative biology and taxonomic classification.</title>
        <authorList>
            <person name="Goeker M."/>
        </authorList>
    </citation>
    <scope>NUCLEOTIDE SEQUENCE [LARGE SCALE GENOMIC DNA]</scope>
    <source>
        <strain evidence="7 8">DSM 24906</strain>
    </source>
</reference>
<dbReference type="CDD" id="cd02440">
    <property type="entry name" value="AdoMet_MTases"/>
    <property type="match status" value="1"/>
</dbReference>
<evidence type="ECO:0000313" key="7">
    <source>
        <dbReference type="EMBL" id="PWJ96662.1"/>
    </source>
</evidence>
<dbReference type="PANTHER" id="PTHR43182:SF1">
    <property type="entry name" value="COBALT-PRECORRIN-7 C(5)-METHYLTRANSFERASE"/>
    <property type="match status" value="1"/>
</dbReference>
<dbReference type="GO" id="GO:0008168">
    <property type="term" value="F:methyltransferase activity"/>
    <property type="evidence" value="ECO:0007669"/>
    <property type="project" value="UniProtKB-KW"/>
</dbReference>
<dbReference type="RefSeq" id="WP_109603649.1">
    <property type="nucleotide sequence ID" value="NZ_QGGI01000001.1"/>
</dbReference>
<evidence type="ECO:0000256" key="5">
    <source>
        <dbReference type="ARBA" id="ARBA00022691"/>
    </source>
</evidence>
<evidence type="ECO:0000256" key="2">
    <source>
        <dbReference type="ARBA" id="ARBA00022573"/>
    </source>
</evidence>
<dbReference type="Pfam" id="PF00590">
    <property type="entry name" value="TP_methylase"/>
    <property type="match status" value="1"/>
</dbReference>
<organism evidence="7 8">
    <name type="scientific">Oceanotoga teriensis</name>
    <dbReference type="NCBI Taxonomy" id="515440"/>
    <lineage>
        <taxon>Bacteria</taxon>
        <taxon>Thermotogati</taxon>
        <taxon>Thermotogota</taxon>
        <taxon>Thermotogae</taxon>
        <taxon>Petrotogales</taxon>
        <taxon>Petrotogaceae</taxon>
        <taxon>Oceanotoga</taxon>
    </lineage>
</organism>
<evidence type="ECO:0000259" key="6">
    <source>
        <dbReference type="Pfam" id="PF00590"/>
    </source>
</evidence>
<protein>
    <submittedName>
        <fullName evidence="7">Precorrin-6B methylase 2</fullName>
    </submittedName>
</protein>
<keyword evidence="5" id="KW-0949">S-adenosyl-L-methionine</keyword>
<dbReference type="SUPFAM" id="SSF53790">
    <property type="entry name" value="Tetrapyrrole methylase"/>
    <property type="match status" value="1"/>
</dbReference>
<comment type="pathway">
    <text evidence="1">Cofactor biosynthesis; adenosylcobalamin biosynthesis.</text>
</comment>
<gene>
    <name evidence="7" type="ORF">C7380_101237</name>
</gene>
<dbReference type="InterPro" id="IPR014777">
    <property type="entry name" value="4pyrrole_Mease_sub1"/>
</dbReference>
<sequence length="404" mass="46731">MSKIIYILGTQINKIENLTQKQLEIIKKADFFAGFNFSLGMSKELNPNAKYHVMDIYSSLKDENVIDLISQMKTFKTSVLMVSGNPLMFSYSKRIMDKLSKNEYEVLISPSSINYLCQKAKYPMNSVRYISGHNSHNLRKTYNDVLKTLNDNHQIAYFVKNKKDYDSLFNILKNIKVDIVAGFELGTKNEEIFEFKSNMPIDFKKGRWILLLIPQENDFINLFPKNSDLSTKNIPVSREWSRFILLNTLNRKQKHDVIWDLGAGSGATSLFISSFFNRDCLIYAFEKDYDRFESLKLNTNLNPEIEAINKDFIDILDEYESPDIVHLGGGINLEALNKITSKMKKNSLLISSVTTLESLNMILSIENFNFEYDMYTKFSNNKLGEKSAFKGEHVFYCIRGEKND</sequence>
<keyword evidence="2" id="KW-0169">Cobalamin biosynthesis</keyword>
<name>A0AA45HK23_9BACT</name>
<proteinExistence type="predicted"/>
<accession>A0AA45HK23</accession>
<dbReference type="GO" id="GO:0032259">
    <property type="term" value="P:methylation"/>
    <property type="evidence" value="ECO:0007669"/>
    <property type="project" value="UniProtKB-KW"/>
</dbReference>
<dbReference type="InterPro" id="IPR035996">
    <property type="entry name" value="4pyrrol_Methylase_sf"/>
</dbReference>
<dbReference type="PANTHER" id="PTHR43182">
    <property type="entry name" value="COBALT-PRECORRIN-6B C(15)-METHYLTRANSFERASE (DECARBOXYLATING)"/>
    <property type="match status" value="1"/>
</dbReference>
<dbReference type="InterPro" id="IPR029063">
    <property type="entry name" value="SAM-dependent_MTases_sf"/>
</dbReference>
<evidence type="ECO:0000313" key="8">
    <source>
        <dbReference type="Proteomes" id="UP000245921"/>
    </source>
</evidence>
<dbReference type="Gene3D" id="3.40.50.150">
    <property type="entry name" value="Vaccinia Virus protein VP39"/>
    <property type="match status" value="1"/>
</dbReference>
<dbReference type="EMBL" id="QGGI01000001">
    <property type="protein sequence ID" value="PWJ96662.1"/>
    <property type="molecule type" value="Genomic_DNA"/>
</dbReference>
<dbReference type="SUPFAM" id="SSF53335">
    <property type="entry name" value="S-adenosyl-L-methionine-dependent methyltransferases"/>
    <property type="match status" value="1"/>
</dbReference>
<comment type="caution">
    <text evidence="7">The sequence shown here is derived from an EMBL/GenBank/DDBJ whole genome shotgun (WGS) entry which is preliminary data.</text>
</comment>